<sequence length="736" mass="85698">MSKILSYDDLDSSIFKYFVDGEDVYVYKTDIQFLPSDFITSDKKIEFRTDKLEVIVKQILETKNCTVHEYQVLNNEIFEKEDNKEHSSFKPTFSENKNTDYIVSINHLNFKLRKTGNSKNYNDFSDLFESLPTVCSVEFFNNQTYAKLKHKMHKTNIKYTHVFAYTKKNTIYYTFYQDDDLLSTTYSLISIYNCVEVLYSSINFKRVFENWGISCVHVSKSDMLLETYFNSNLDKKYFQINEFCLVDINDFDLVDFGCATKQGQRLLMTWLKSPLVNKKDIEMRLNHVEYFKDVKISLTKFIDLKRLIFRIENKSISVDEMITLYEVIKVIPYLIQKIKNGNSTILPSLSNEIIEPLEVAYEELNFVSDLIYEKIDVTAGELYLENNQSYLVLVKSKIFIENEIEKELRSVKKIFPNAKLQGDVFKVTRKEFGNNKTFKAINLSKTGVSFTTKNIKELNQQLEIVKTKIYFETQIILEDIKEKLIKCVTSFEIYNFLIALVDIYKTLSFKVITPGYSRPILFEKEHLYDNSYKIKEMWHPMMENNVVKNDIEFDKKMVILTGPNMGGKSTFIKTVSIISLYAQIGCYVPAKYASLPIFERIVMRVGARDVCSQHMSTFMVEMVDLNILCRNEKFGLVLVDELGRGTSAIDGVSIIKAVQRYLIKKNNFTIITTHFNLNEDNNTKVKEIKMGTDTNGVFTFRVENGKTDGSFAIKVAQMANFPHEVIQNAEKYLKND</sequence>
<keyword evidence="5" id="KW-0234">DNA repair</keyword>
<dbReference type="Pfam" id="PF00488">
    <property type="entry name" value="MutS_V"/>
    <property type="match status" value="1"/>
</dbReference>
<keyword evidence="2" id="KW-0547">Nucleotide-binding</keyword>
<proteinExistence type="inferred from homology"/>
<evidence type="ECO:0000313" key="8">
    <source>
        <dbReference type="EMBL" id="OQS54718.1"/>
    </source>
</evidence>
<dbReference type="InterPro" id="IPR007696">
    <property type="entry name" value="DNA_mismatch_repair_MutS_core"/>
</dbReference>
<dbReference type="STRING" id="646526.A0A1W0E672"/>
<dbReference type="PANTHER" id="PTHR11361:SF34">
    <property type="entry name" value="DNA MISMATCH REPAIR PROTEIN MSH1, MITOCHONDRIAL"/>
    <property type="match status" value="1"/>
</dbReference>
<dbReference type="InterPro" id="IPR036187">
    <property type="entry name" value="DNA_mismatch_repair_MutS_sf"/>
</dbReference>
<dbReference type="InterPro" id="IPR045076">
    <property type="entry name" value="MutS"/>
</dbReference>
<dbReference type="Gene3D" id="1.10.1420.10">
    <property type="match status" value="1"/>
</dbReference>
<reference evidence="8 9" key="1">
    <citation type="journal article" date="2017" name="Environ. Microbiol.">
        <title>Decay of the glycolytic pathway and adaptation to intranuclear parasitism within Enterocytozoonidae microsporidia.</title>
        <authorList>
            <person name="Wiredu Boakye D."/>
            <person name="Jaroenlak P."/>
            <person name="Prachumwat A."/>
            <person name="Williams T.A."/>
            <person name="Bateman K.S."/>
            <person name="Itsathitphaisarn O."/>
            <person name="Sritunyalucksana K."/>
            <person name="Paszkiewicz K.H."/>
            <person name="Moore K.A."/>
            <person name="Stentiford G.D."/>
            <person name="Williams B.A."/>
        </authorList>
    </citation>
    <scope>NUCLEOTIDE SEQUENCE [LARGE SCALE GENOMIC DNA]</scope>
    <source>
        <strain evidence="8 9">TH1</strain>
    </source>
</reference>
<evidence type="ECO:0000256" key="4">
    <source>
        <dbReference type="ARBA" id="ARBA00023125"/>
    </source>
</evidence>
<keyword evidence="3" id="KW-0067">ATP-binding</keyword>
<dbReference type="SUPFAM" id="SSF48334">
    <property type="entry name" value="DNA repair protein MutS, domain III"/>
    <property type="match status" value="1"/>
</dbReference>
<feature type="domain" description="DNA mismatch repair proteins mutS family" evidence="7">
    <location>
        <begin position="555"/>
        <end position="734"/>
    </location>
</feature>
<dbReference type="SMART" id="SM00534">
    <property type="entry name" value="MUTSac"/>
    <property type="match status" value="1"/>
</dbReference>
<comment type="caution">
    <text evidence="8">The sequence shown here is derived from an EMBL/GenBank/DDBJ whole genome shotgun (WGS) entry which is preliminary data.</text>
</comment>
<keyword evidence="9" id="KW-1185">Reference proteome</keyword>
<evidence type="ECO:0000256" key="2">
    <source>
        <dbReference type="ARBA" id="ARBA00022741"/>
    </source>
</evidence>
<dbReference type="PIRSF" id="PIRSF005813">
    <property type="entry name" value="MSH2"/>
    <property type="match status" value="1"/>
</dbReference>
<dbReference type="VEuPathDB" id="MicrosporidiaDB:EHP00_998"/>
<evidence type="ECO:0000256" key="3">
    <source>
        <dbReference type="ARBA" id="ARBA00022840"/>
    </source>
</evidence>
<dbReference type="Pfam" id="PF05192">
    <property type="entry name" value="MutS_III"/>
    <property type="match status" value="1"/>
</dbReference>
<dbReference type="InterPro" id="IPR011184">
    <property type="entry name" value="DNA_mismatch_repair_Msh2"/>
</dbReference>
<name>A0A1W0E672_9MICR</name>
<dbReference type="GO" id="GO:0005634">
    <property type="term" value="C:nucleus"/>
    <property type="evidence" value="ECO:0007669"/>
    <property type="project" value="TreeGrafter"/>
</dbReference>
<dbReference type="OrthoDB" id="295033at2759"/>
<dbReference type="GO" id="GO:0005524">
    <property type="term" value="F:ATP binding"/>
    <property type="evidence" value="ECO:0007669"/>
    <property type="project" value="UniProtKB-KW"/>
</dbReference>
<keyword evidence="5" id="KW-0227">DNA damage</keyword>
<dbReference type="InterPro" id="IPR000432">
    <property type="entry name" value="DNA_mismatch_repair_MutS_C"/>
</dbReference>
<evidence type="ECO:0000256" key="5">
    <source>
        <dbReference type="ARBA" id="ARBA00023204"/>
    </source>
</evidence>
<dbReference type="GO" id="GO:0006298">
    <property type="term" value="P:mismatch repair"/>
    <property type="evidence" value="ECO:0007669"/>
    <property type="project" value="InterPro"/>
</dbReference>
<keyword evidence="4" id="KW-0238">DNA-binding</keyword>
<dbReference type="SMART" id="SM00533">
    <property type="entry name" value="MUTSd"/>
    <property type="match status" value="1"/>
</dbReference>
<dbReference type="GO" id="GO:0030983">
    <property type="term" value="F:mismatched DNA binding"/>
    <property type="evidence" value="ECO:0007669"/>
    <property type="project" value="InterPro"/>
</dbReference>
<dbReference type="Proteomes" id="UP000192758">
    <property type="component" value="Unassembled WGS sequence"/>
</dbReference>
<evidence type="ECO:0000259" key="7">
    <source>
        <dbReference type="SMART" id="SM00534"/>
    </source>
</evidence>
<accession>A0A1W0E672</accession>
<gene>
    <name evidence="8" type="primary">mutS</name>
    <name evidence="8" type="ORF">EHP00_998</name>
</gene>
<protein>
    <submittedName>
        <fullName evidence="8">MutS</fullName>
    </submittedName>
</protein>
<dbReference type="PANTHER" id="PTHR11361">
    <property type="entry name" value="DNA MISMATCH REPAIR PROTEIN MUTS FAMILY MEMBER"/>
    <property type="match status" value="1"/>
</dbReference>
<dbReference type="InterPro" id="IPR027417">
    <property type="entry name" value="P-loop_NTPase"/>
</dbReference>
<dbReference type="AlphaFoldDB" id="A0A1W0E672"/>
<dbReference type="SUPFAM" id="SSF52540">
    <property type="entry name" value="P-loop containing nucleoside triphosphate hydrolases"/>
    <property type="match status" value="1"/>
</dbReference>
<organism evidence="8 9">
    <name type="scientific">Ecytonucleospora hepatopenaei</name>
    <dbReference type="NCBI Taxonomy" id="646526"/>
    <lineage>
        <taxon>Eukaryota</taxon>
        <taxon>Fungi</taxon>
        <taxon>Fungi incertae sedis</taxon>
        <taxon>Microsporidia</taxon>
        <taxon>Enterocytozoonidae</taxon>
        <taxon>Ecytonucleospora</taxon>
    </lineage>
</organism>
<feature type="domain" description="DNA mismatch repair protein MutS core" evidence="6">
    <location>
        <begin position="251"/>
        <end position="545"/>
    </location>
</feature>
<evidence type="ECO:0000313" key="9">
    <source>
        <dbReference type="Proteomes" id="UP000192758"/>
    </source>
</evidence>
<evidence type="ECO:0000259" key="6">
    <source>
        <dbReference type="SMART" id="SM00533"/>
    </source>
</evidence>
<dbReference type="EMBL" id="MNPJ01000017">
    <property type="protein sequence ID" value="OQS54718.1"/>
    <property type="molecule type" value="Genomic_DNA"/>
</dbReference>
<comment type="similarity">
    <text evidence="1">Belongs to the DNA mismatch repair MutS family.</text>
</comment>
<dbReference type="Gene3D" id="3.40.50.300">
    <property type="entry name" value="P-loop containing nucleotide triphosphate hydrolases"/>
    <property type="match status" value="1"/>
</dbReference>
<dbReference type="GO" id="GO:0140664">
    <property type="term" value="F:ATP-dependent DNA damage sensor activity"/>
    <property type="evidence" value="ECO:0007669"/>
    <property type="project" value="InterPro"/>
</dbReference>
<evidence type="ECO:0000256" key="1">
    <source>
        <dbReference type="ARBA" id="ARBA00006271"/>
    </source>
</evidence>